<dbReference type="Proteomes" id="UP001596035">
    <property type="component" value="Unassembled WGS sequence"/>
</dbReference>
<feature type="transmembrane region" description="Helical" evidence="1">
    <location>
        <begin position="85"/>
        <end position="109"/>
    </location>
</feature>
<feature type="transmembrane region" description="Helical" evidence="1">
    <location>
        <begin position="56"/>
        <end position="73"/>
    </location>
</feature>
<organism evidence="2 3">
    <name type="scientific">Streptomyces atrovirens</name>
    <dbReference type="NCBI Taxonomy" id="285556"/>
    <lineage>
        <taxon>Bacteria</taxon>
        <taxon>Bacillati</taxon>
        <taxon>Actinomycetota</taxon>
        <taxon>Actinomycetes</taxon>
        <taxon>Kitasatosporales</taxon>
        <taxon>Streptomycetaceae</taxon>
        <taxon>Streptomyces</taxon>
    </lineage>
</organism>
<proteinExistence type="predicted"/>
<evidence type="ECO:0000256" key="1">
    <source>
        <dbReference type="SAM" id="Phobius"/>
    </source>
</evidence>
<evidence type="ECO:0000313" key="3">
    <source>
        <dbReference type="Proteomes" id="UP001596035"/>
    </source>
</evidence>
<keyword evidence="1" id="KW-1133">Transmembrane helix</keyword>
<comment type="caution">
    <text evidence="2">The sequence shown here is derived from an EMBL/GenBank/DDBJ whole genome shotgun (WGS) entry which is preliminary data.</text>
</comment>
<accession>A0ABW0DYK0</accession>
<keyword evidence="1" id="KW-0812">Transmembrane</keyword>
<protein>
    <recommendedName>
        <fullName evidence="4">Integral membrane protein</fullName>
    </recommendedName>
</protein>
<dbReference type="RefSeq" id="WP_344567443.1">
    <property type="nucleotide sequence ID" value="NZ_BAAATG010000055.1"/>
</dbReference>
<name>A0ABW0DYK0_9ACTN</name>
<keyword evidence="3" id="KW-1185">Reference proteome</keyword>
<keyword evidence="1" id="KW-0472">Membrane</keyword>
<dbReference type="EMBL" id="JBHSKN010000020">
    <property type="protein sequence ID" value="MFC5242664.1"/>
    <property type="molecule type" value="Genomic_DNA"/>
</dbReference>
<gene>
    <name evidence="2" type="ORF">ACFPWV_22555</name>
</gene>
<evidence type="ECO:0000313" key="2">
    <source>
        <dbReference type="EMBL" id="MFC5242664.1"/>
    </source>
</evidence>
<evidence type="ECO:0008006" key="4">
    <source>
        <dbReference type="Google" id="ProtNLM"/>
    </source>
</evidence>
<reference evidence="3" key="1">
    <citation type="journal article" date="2019" name="Int. J. Syst. Evol. Microbiol.">
        <title>The Global Catalogue of Microorganisms (GCM) 10K type strain sequencing project: providing services to taxonomists for standard genome sequencing and annotation.</title>
        <authorList>
            <consortium name="The Broad Institute Genomics Platform"/>
            <consortium name="The Broad Institute Genome Sequencing Center for Infectious Disease"/>
            <person name="Wu L."/>
            <person name="Ma J."/>
        </authorList>
    </citation>
    <scope>NUCLEOTIDE SEQUENCE [LARGE SCALE GENOMIC DNA]</scope>
    <source>
        <strain evidence="3">CGMCC 4.7131</strain>
    </source>
</reference>
<sequence length="127" mass="12513">MSAPGLKRRPMAVVAGCGMLAASAGDSAQGYDGPGPFVFLAVGLAVLLAPWRPAPLLATVTAAFFLTGAVANTEDLTTTVDTGGLLATVGVVLQLAGFVVAVVAGVLAVRGPRGEGPVPVPRSGPHP</sequence>